<dbReference type="InterPro" id="IPR037046">
    <property type="entry name" value="AlkA_N_sf"/>
</dbReference>
<sequence>MRGAVVVRVPFDARAMLAYLAVHVVPGVERLELDEVVDEVVGADAGTPSSGRVERLVRAADGSVVRLVVRLAPDEVVAEAHPASGVGPGLTSDEVENLLARWFGLDDDVAAAGEHLRHDDVLAPLVTARPHLRVPGHVDGFEVAAQTVLGQQVSLAAARTFTGRLAEALGTPGPDGLTLFPPADVVAAADADELRGVLRVPATRARTLVAVARACADGVDLSPGADAPAVRERLLALPGVGPWTVDYLALRALGARDAFPAGDLVLRQAFALAPAAELGRRAARWSPWRAFAAQHVWSAAQLARLTRAAATSPARGHPSRTARPPA</sequence>
<evidence type="ECO:0000259" key="6">
    <source>
        <dbReference type="SMART" id="SM01009"/>
    </source>
</evidence>
<dbReference type="SMART" id="SM01009">
    <property type="entry name" value="AlkA_N"/>
    <property type="match status" value="1"/>
</dbReference>
<dbReference type="InterPro" id="IPR011257">
    <property type="entry name" value="DNA_glycosylase"/>
</dbReference>
<dbReference type="PANTHER" id="PTHR43003:SF13">
    <property type="entry name" value="DNA-3-METHYLADENINE GLYCOSYLASE 2"/>
    <property type="match status" value="1"/>
</dbReference>
<dbReference type="CDD" id="cd00056">
    <property type="entry name" value="ENDO3c"/>
    <property type="match status" value="1"/>
</dbReference>
<comment type="caution">
    <text evidence="7">The sequence shown here is derived from an EMBL/GenBank/DDBJ whole genome shotgun (WGS) entry which is preliminary data.</text>
</comment>
<evidence type="ECO:0000256" key="1">
    <source>
        <dbReference type="ARBA" id="ARBA00000086"/>
    </source>
</evidence>
<feature type="domain" description="HhH-GPD" evidence="5">
    <location>
        <begin position="149"/>
        <end position="301"/>
    </location>
</feature>
<dbReference type="GO" id="GO:0008725">
    <property type="term" value="F:DNA-3-methyladenine glycosylase activity"/>
    <property type="evidence" value="ECO:0007669"/>
    <property type="project" value="TreeGrafter"/>
</dbReference>
<evidence type="ECO:0000256" key="3">
    <source>
        <dbReference type="ARBA" id="ARBA00022763"/>
    </source>
</evidence>
<dbReference type="RefSeq" id="WP_141321059.1">
    <property type="nucleotide sequence ID" value="NZ_BJLP01000036.1"/>
</dbReference>
<reference evidence="7 8" key="1">
    <citation type="submission" date="2019-06" db="EMBL/GenBank/DDBJ databases">
        <title>Whole genome shotgun sequence of Cellulomonas uda NBRC 3747.</title>
        <authorList>
            <person name="Hosoyama A."/>
            <person name="Uohara A."/>
            <person name="Ohji S."/>
            <person name="Ichikawa N."/>
        </authorList>
    </citation>
    <scope>NUCLEOTIDE SEQUENCE [LARGE SCALE GENOMIC DNA]</scope>
    <source>
        <strain evidence="7 8">NBRC 3747</strain>
    </source>
</reference>
<proteinExistence type="predicted"/>
<name>A0A4Y3KDF2_CELUD</name>
<dbReference type="Pfam" id="PF06029">
    <property type="entry name" value="AlkA_N"/>
    <property type="match status" value="1"/>
</dbReference>
<dbReference type="GO" id="GO:0006285">
    <property type="term" value="P:base-excision repair, AP site formation"/>
    <property type="evidence" value="ECO:0007669"/>
    <property type="project" value="TreeGrafter"/>
</dbReference>
<evidence type="ECO:0000259" key="5">
    <source>
        <dbReference type="SMART" id="SM00478"/>
    </source>
</evidence>
<dbReference type="Gene3D" id="1.10.340.30">
    <property type="entry name" value="Hypothetical protein, domain 2"/>
    <property type="match status" value="1"/>
</dbReference>
<dbReference type="Gene3D" id="1.10.1670.10">
    <property type="entry name" value="Helix-hairpin-Helix base-excision DNA repair enzymes (C-terminal)"/>
    <property type="match status" value="1"/>
</dbReference>
<dbReference type="Proteomes" id="UP000315842">
    <property type="component" value="Unassembled WGS sequence"/>
</dbReference>
<accession>A0A4Y3KDF2</accession>
<evidence type="ECO:0000256" key="4">
    <source>
        <dbReference type="ARBA" id="ARBA00023204"/>
    </source>
</evidence>
<dbReference type="GO" id="GO:0043916">
    <property type="term" value="F:DNA-7-methylguanine glycosylase activity"/>
    <property type="evidence" value="ECO:0007669"/>
    <property type="project" value="TreeGrafter"/>
</dbReference>
<organism evidence="7 8">
    <name type="scientific">Cellulomonas uda</name>
    <dbReference type="NCBI Taxonomy" id="1714"/>
    <lineage>
        <taxon>Bacteria</taxon>
        <taxon>Bacillati</taxon>
        <taxon>Actinomycetota</taxon>
        <taxon>Actinomycetes</taxon>
        <taxon>Micrococcales</taxon>
        <taxon>Cellulomonadaceae</taxon>
        <taxon>Cellulomonas</taxon>
    </lineage>
</organism>
<keyword evidence="8" id="KW-1185">Reference proteome</keyword>
<dbReference type="SUPFAM" id="SSF48150">
    <property type="entry name" value="DNA-glycosylase"/>
    <property type="match status" value="1"/>
</dbReference>
<feature type="domain" description="DNA-3-methyladenine glycosylase AlkA N-terminal" evidence="6">
    <location>
        <begin position="6"/>
        <end position="139"/>
    </location>
</feature>
<dbReference type="PANTHER" id="PTHR43003">
    <property type="entry name" value="DNA-3-METHYLADENINE GLYCOSYLASE"/>
    <property type="match status" value="1"/>
</dbReference>
<dbReference type="GO" id="GO:0005737">
    <property type="term" value="C:cytoplasm"/>
    <property type="evidence" value="ECO:0007669"/>
    <property type="project" value="TreeGrafter"/>
</dbReference>
<keyword evidence="3" id="KW-0227">DNA damage</keyword>
<evidence type="ECO:0000313" key="7">
    <source>
        <dbReference type="EMBL" id="GEA81716.1"/>
    </source>
</evidence>
<dbReference type="EC" id="3.2.2.21" evidence="2"/>
<dbReference type="GO" id="GO:0006307">
    <property type="term" value="P:DNA alkylation repair"/>
    <property type="evidence" value="ECO:0007669"/>
    <property type="project" value="TreeGrafter"/>
</dbReference>
<evidence type="ECO:0000313" key="8">
    <source>
        <dbReference type="Proteomes" id="UP000315842"/>
    </source>
</evidence>
<dbReference type="Pfam" id="PF00730">
    <property type="entry name" value="HhH-GPD"/>
    <property type="match status" value="1"/>
</dbReference>
<comment type="catalytic activity">
    <reaction evidence="1">
        <text>Hydrolysis of alkylated DNA, releasing 3-methyladenine, 3-methylguanine, 7-methylguanine and 7-methyladenine.</text>
        <dbReference type="EC" id="3.2.2.21"/>
    </reaction>
</comment>
<protein>
    <recommendedName>
        <fullName evidence="2">DNA-3-methyladenine glycosylase II</fullName>
        <ecNumber evidence="2">3.2.2.21</ecNumber>
    </recommendedName>
</protein>
<dbReference type="Gene3D" id="3.30.310.20">
    <property type="entry name" value="DNA-3-methyladenine glycosylase AlkA, N-terminal domain"/>
    <property type="match status" value="1"/>
</dbReference>
<dbReference type="InterPro" id="IPR023170">
    <property type="entry name" value="HhH_base_excis_C"/>
</dbReference>
<gene>
    <name evidence="7" type="ORF">CUD01_21600</name>
</gene>
<dbReference type="AlphaFoldDB" id="A0A4Y3KDF2"/>
<dbReference type="InterPro" id="IPR003265">
    <property type="entry name" value="HhH-GPD_domain"/>
</dbReference>
<evidence type="ECO:0000256" key="2">
    <source>
        <dbReference type="ARBA" id="ARBA00012000"/>
    </source>
</evidence>
<dbReference type="InterPro" id="IPR010316">
    <property type="entry name" value="AlkA_N"/>
</dbReference>
<dbReference type="SMART" id="SM00478">
    <property type="entry name" value="ENDO3c"/>
    <property type="match status" value="1"/>
</dbReference>
<keyword evidence="4" id="KW-0234">DNA repair</keyword>
<dbReference type="EMBL" id="BJLP01000036">
    <property type="protein sequence ID" value="GEA81716.1"/>
    <property type="molecule type" value="Genomic_DNA"/>
</dbReference>
<dbReference type="GO" id="GO:0032131">
    <property type="term" value="F:alkylated DNA binding"/>
    <property type="evidence" value="ECO:0007669"/>
    <property type="project" value="TreeGrafter"/>
</dbReference>
<dbReference type="InterPro" id="IPR051912">
    <property type="entry name" value="Alkylbase_DNA_Glycosylase/TA"/>
</dbReference>
<dbReference type="GO" id="GO:0032993">
    <property type="term" value="C:protein-DNA complex"/>
    <property type="evidence" value="ECO:0007669"/>
    <property type="project" value="TreeGrafter"/>
</dbReference>